<dbReference type="PIRSF" id="PIRSF017082">
    <property type="entry name" value="YflP"/>
    <property type="match status" value="1"/>
</dbReference>
<evidence type="ECO:0000256" key="2">
    <source>
        <dbReference type="SAM" id="SignalP"/>
    </source>
</evidence>
<dbReference type="PANTHER" id="PTHR42928:SF5">
    <property type="entry name" value="BLR1237 PROTEIN"/>
    <property type="match status" value="1"/>
</dbReference>
<accession>A0ABW2SFP8</accession>
<dbReference type="PROSITE" id="PS51318">
    <property type="entry name" value="TAT"/>
    <property type="match status" value="1"/>
</dbReference>
<dbReference type="Pfam" id="PF03401">
    <property type="entry name" value="TctC"/>
    <property type="match status" value="1"/>
</dbReference>
<comment type="caution">
    <text evidence="3">The sequence shown here is derived from an EMBL/GenBank/DDBJ whole genome shotgun (WGS) entry which is preliminary data.</text>
</comment>
<dbReference type="InterPro" id="IPR006311">
    <property type="entry name" value="TAT_signal"/>
</dbReference>
<keyword evidence="4" id="KW-1185">Reference proteome</keyword>
<dbReference type="PROSITE" id="PS51257">
    <property type="entry name" value="PROKAR_LIPOPROTEIN"/>
    <property type="match status" value="1"/>
</dbReference>
<evidence type="ECO:0000313" key="4">
    <source>
        <dbReference type="Proteomes" id="UP001596457"/>
    </source>
</evidence>
<organism evidence="3 4">
    <name type="scientific">Hydrogenophaga defluvii</name>
    <dbReference type="NCBI Taxonomy" id="249410"/>
    <lineage>
        <taxon>Bacteria</taxon>
        <taxon>Pseudomonadati</taxon>
        <taxon>Pseudomonadota</taxon>
        <taxon>Betaproteobacteria</taxon>
        <taxon>Burkholderiales</taxon>
        <taxon>Comamonadaceae</taxon>
        <taxon>Hydrogenophaga</taxon>
    </lineage>
</organism>
<keyword evidence="2" id="KW-0732">Signal</keyword>
<dbReference type="Gene3D" id="3.40.190.10">
    <property type="entry name" value="Periplasmic binding protein-like II"/>
    <property type="match status" value="1"/>
</dbReference>
<sequence length="330" mass="35113">MTHSLNRRSAMFALGAAACAAAPLPTWAQAPAYPSRPVKIIMPWAAGGGGDVLVRAMTASLAQRLGQPVIVENRPGAIGTIGSLAAANSAADGYTLVYGTADSHSIAPHILKVPPYDSKKAFVAVAPIGFTPLALMVHASHPARSFSQFMQMAKDAKAPMTFGSWGQGSSGQIVMEALKQKTKLDLLHVPYNGTAPLMQAQLASQIDCAIVPVLVADQHVKAGTVRILAVTARERLTGFPDTPILKEFGVELDMGPWLGFLAPAGTPIDVVNKLNGAITASLQEPQVAEVMKKMTMVIEQMSPNAYQQFYNSEYDRWGSYIKTAKVTVDQ</sequence>
<name>A0ABW2SFP8_9BURK</name>
<dbReference type="RefSeq" id="WP_382202779.1">
    <property type="nucleotide sequence ID" value="NZ_JBHTBZ010000052.1"/>
</dbReference>
<feature type="signal peptide" evidence="2">
    <location>
        <begin position="1"/>
        <end position="28"/>
    </location>
</feature>
<protein>
    <submittedName>
        <fullName evidence="3">Bug family tripartite tricarboxylate transporter substrate binding protein</fullName>
    </submittedName>
</protein>
<evidence type="ECO:0000313" key="3">
    <source>
        <dbReference type="EMBL" id="MFC7462073.1"/>
    </source>
</evidence>
<reference evidence="4" key="1">
    <citation type="journal article" date="2019" name="Int. J. Syst. Evol. Microbiol.">
        <title>The Global Catalogue of Microorganisms (GCM) 10K type strain sequencing project: providing services to taxonomists for standard genome sequencing and annotation.</title>
        <authorList>
            <consortium name="The Broad Institute Genomics Platform"/>
            <consortium name="The Broad Institute Genome Sequencing Center for Infectious Disease"/>
            <person name="Wu L."/>
            <person name="Ma J."/>
        </authorList>
    </citation>
    <scope>NUCLEOTIDE SEQUENCE [LARGE SCALE GENOMIC DNA]</scope>
    <source>
        <strain evidence="4">CCUG 53903</strain>
    </source>
</reference>
<dbReference type="PANTHER" id="PTHR42928">
    <property type="entry name" value="TRICARBOXYLATE-BINDING PROTEIN"/>
    <property type="match status" value="1"/>
</dbReference>
<dbReference type="InterPro" id="IPR005064">
    <property type="entry name" value="BUG"/>
</dbReference>
<dbReference type="SUPFAM" id="SSF53850">
    <property type="entry name" value="Periplasmic binding protein-like II"/>
    <property type="match status" value="1"/>
</dbReference>
<comment type="similarity">
    <text evidence="1">Belongs to the UPF0065 (bug) family.</text>
</comment>
<dbReference type="InterPro" id="IPR042100">
    <property type="entry name" value="Bug_dom1"/>
</dbReference>
<dbReference type="Gene3D" id="3.40.190.150">
    <property type="entry name" value="Bordetella uptake gene, domain 1"/>
    <property type="match status" value="1"/>
</dbReference>
<proteinExistence type="inferred from homology"/>
<gene>
    <name evidence="3" type="ORF">ACFQU0_16715</name>
</gene>
<dbReference type="EMBL" id="JBHTBZ010000052">
    <property type="protein sequence ID" value="MFC7462073.1"/>
    <property type="molecule type" value="Genomic_DNA"/>
</dbReference>
<evidence type="ECO:0000256" key="1">
    <source>
        <dbReference type="ARBA" id="ARBA00006987"/>
    </source>
</evidence>
<dbReference type="CDD" id="cd07012">
    <property type="entry name" value="PBP2_Bug_TTT"/>
    <property type="match status" value="1"/>
</dbReference>
<feature type="chain" id="PRO_5046753994" evidence="2">
    <location>
        <begin position="29"/>
        <end position="330"/>
    </location>
</feature>
<dbReference type="Proteomes" id="UP001596457">
    <property type="component" value="Unassembled WGS sequence"/>
</dbReference>